<dbReference type="GO" id="GO:0016020">
    <property type="term" value="C:membrane"/>
    <property type="evidence" value="ECO:0007669"/>
    <property type="project" value="UniProtKB-SubCell"/>
</dbReference>
<dbReference type="Gene3D" id="1.20.1250.20">
    <property type="entry name" value="MFS general substrate transporter like domains"/>
    <property type="match status" value="1"/>
</dbReference>
<feature type="transmembrane region" description="Helical" evidence="6">
    <location>
        <begin position="200"/>
        <end position="219"/>
    </location>
</feature>
<dbReference type="PANTHER" id="PTHR23502:SF68">
    <property type="entry name" value="MULTIDRUG TRANSPORTER, PUTATIVE (AFU_ORTHOLOGUE AFUA_3G01120)-RELATED"/>
    <property type="match status" value="1"/>
</dbReference>
<dbReference type="PANTHER" id="PTHR23502">
    <property type="entry name" value="MAJOR FACILITATOR SUPERFAMILY"/>
    <property type="match status" value="1"/>
</dbReference>
<feature type="transmembrane region" description="Helical" evidence="6">
    <location>
        <begin position="225"/>
        <end position="245"/>
    </location>
</feature>
<evidence type="ECO:0000256" key="6">
    <source>
        <dbReference type="SAM" id="Phobius"/>
    </source>
</evidence>
<gene>
    <name evidence="7" type="ORF">G7Y89_g5324</name>
</gene>
<feature type="transmembrane region" description="Helical" evidence="6">
    <location>
        <begin position="51"/>
        <end position="74"/>
    </location>
</feature>
<evidence type="ECO:0008006" key="9">
    <source>
        <dbReference type="Google" id="ProtNLM"/>
    </source>
</evidence>
<keyword evidence="4 6" id="KW-1133">Transmembrane helix</keyword>
<sequence>MFAPRVTGVMQDFHSNNELLASFVVSVFVLGFGAGPMILAPLSEMYGRLPVYYSGTYTIFVFIFMQETYGKIILQKKTDKLIKQTGNKSLKSKLDDGLITRGHIEHAIIRPVKLQLFSPIVLSLSIFQGICFGCLYLLFTTFSMVYTEQYHWNSGTDGLSFMGMGIGSLSSLLVLGYFFDQILLRKAGKGEKKPEYRLSPMIPTSIFISAGLFWYGWGVQAKDHWIVPILGTVLVGFGYLPVACVSRPILSILEEADVVLSIGTSTDFKLHRSSPRGKHHDLSG</sequence>
<comment type="similarity">
    <text evidence="2">Belongs to the major facilitator superfamily.</text>
</comment>
<evidence type="ECO:0000256" key="2">
    <source>
        <dbReference type="ARBA" id="ARBA00008335"/>
    </source>
</evidence>
<dbReference type="AlphaFoldDB" id="A0A8H4RPV9"/>
<comment type="caution">
    <text evidence="7">The sequence shown here is derived from an EMBL/GenBank/DDBJ whole genome shotgun (WGS) entry which is preliminary data.</text>
</comment>
<proteinExistence type="inferred from homology"/>
<keyword evidence="5 6" id="KW-0472">Membrane</keyword>
<dbReference type="GO" id="GO:0022857">
    <property type="term" value="F:transmembrane transporter activity"/>
    <property type="evidence" value="ECO:0007669"/>
    <property type="project" value="TreeGrafter"/>
</dbReference>
<evidence type="ECO:0000313" key="8">
    <source>
        <dbReference type="Proteomes" id="UP000566819"/>
    </source>
</evidence>
<dbReference type="EMBL" id="JAAMPI010000315">
    <property type="protein sequence ID" value="KAF4632800.1"/>
    <property type="molecule type" value="Genomic_DNA"/>
</dbReference>
<reference evidence="7 8" key="1">
    <citation type="submission" date="2020-03" db="EMBL/GenBank/DDBJ databases">
        <title>Draft Genome Sequence of Cudoniella acicularis.</title>
        <authorList>
            <person name="Buettner E."/>
            <person name="Kellner H."/>
        </authorList>
    </citation>
    <scope>NUCLEOTIDE SEQUENCE [LARGE SCALE GENOMIC DNA]</scope>
    <source>
        <strain evidence="7 8">DSM 108380</strain>
    </source>
</reference>
<accession>A0A8H4RPV9</accession>
<evidence type="ECO:0000256" key="1">
    <source>
        <dbReference type="ARBA" id="ARBA00004141"/>
    </source>
</evidence>
<dbReference type="Gene3D" id="1.20.1720.10">
    <property type="entry name" value="Multidrug resistance protein D"/>
    <property type="match status" value="1"/>
</dbReference>
<evidence type="ECO:0000256" key="4">
    <source>
        <dbReference type="ARBA" id="ARBA00022989"/>
    </source>
</evidence>
<keyword evidence="3 6" id="KW-0812">Transmembrane</keyword>
<dbReference type="InterPro" id="IPR036259">
    <property type="entry name" value="MFS_trans_sf"/>
</dbReference>
<feature type="transmembrane region" description="Helical" evidence="6">
    <location>
        <begin position="20"/>
        <end position="39"/>
    </location>
</feature>
<evidence type="ECO:0000313" key="7">
    <source>
        <dbReference type="EMBL" id="KAF4632800.1"/>
    </source>
</evidence>
<keyword evidence="8" id="KW-1185">Reference proteome</keyword>
<dbReference type="SUPFAM" id="SSF103473">
    <property type="entry name" value="MFS general substrate transporter"/>
    <property type="match status" value="1"/>
</dbReference>
<dbReference type="OrthoDB" id="6770063at2759"/>
<feature type="transmembrane region" description="Helical" evidence="6">
    <location>
        <begin position="116"/>
        <end position="139"/>
    </location>
</feature>
<comment type="subcellular location">
    <subcellularLocation>
        <location evidence="1">Membrane</location>
        <topology evidence="1">Multi-pass membrane protein</topology>
    </subcellularLocation>
</comment>
<evidence type="ECO:0000256" key="5">
    <source>
        <dbReference type="ARBA" id="ARBA00023136"/>
    </source>
</evidence>
<protein>
    <recommendedName>
        <fullName evidence="9">Major facilitator superfamily (MFS) profile domain-containing protein</fullName>
    </recommendedName>
</protein>
<evidence type="ECO:0000256" key="3">
    <source>
        <dbReference type="ARBA" id="ARBA00022692"/>
    </source>
</evidence>
<name>A0A8H4RPV9_9HELO</name>
<feature type="transmembrane region" description="Helical" evidence="6">
    <location>
        <begin position="159"/>
        <end position="179"/>
    </location>
</feature>
<organism evidence="7 8">
    <name type="scientific">Cudoniella acicularis</name>
    <dbReference type="NCBI Taxonomy" id="354080"/>
    <lineage>
        <taxon>Eukaryota</taxon>
        <taxon>Fungi</taxon>
        <taxon>Dikarya</taxon>
        <taxon>Ascomycota</taxon>
        <taxon>Pezizomycotina</taxon>
        <taxon>Leotiomycetes</taxon>
        <taxon>Helotiales</taxon>
        <taxon>Tricladiaceae</taxon>
        <taxon>Cudoniella</taxon>
    </lineage>
</organism>
<dbReference type="Proteomes" id="UP000566819">
    <property type="component" value="Unassembled WGS sequence"/>
</dbReference>